<evidence type="ECO:0000256" key="10">
    <source>
        <dbReference type="SAM" id="Phobius"/>
    </source>
</evidence>
<name>A0A9P1EH47_CUSEU</name>
<accession>A0A9P1EH47</accession>
<feature type="domain" description="Gnk2-homologous" evidence="11">
    <location>
        <begin position="151"/>
        <end position="247"/>
    </location>
</feature>
<evidence type="ECO:0000313" key="12">
    <source>
        <dbReference type="EMBL" id="CAH9106158.1"/>
    </source>
</evidence>
<organism evidence="12 13">
    <name type="scientific">Cuscuta europaea</name>
    <name type="common">European dodder</name>
    <dbReference type="NCBI Taxonomy" id="41803"/>
    <lineage>
        <taxon>Eukaryota</taxon>
        <taxon>Viridiplantae</taxon>
        <taxon>Streptophyta</taxon>
        <taxon>Embryophyta</taxon>
        <taxon>Tracheophyta</taxon>
        <taxon>Spermatophyta</taxon>
        <taxon>Magnoliopsida</taxon>
        <taxon>eudicotyledons</taxon>
        <taxon>Gunneridae</taxon>
        <taxon>Pentapetalae</taxon>
        <taxon>asterids</taxon>
        <taxon>lamiids</taxon>
        <taxon>Solanales</taxon>
        <taxon>Convolvulaceae</taxon>
        <taxon>Cuscuteae</taxon>
        <taxon>Cuscuta</taxon>
        <taxon>Cuscuta subgen. Cuscuta</taxon>
    </lineage>
</organism>
<dbReference type="Pfam" id="PF01657">
    <property type="entry name" value="Stress-antifung"/>
    <property type="match status" value="2"/>
</dbReference>
<comment type="similarity">
    <text evidence="8">Belongs to the cysteine-rich repeat secretory protein family. Plasmodesmata-located proteins (PDLD) subfamily.</text>
</comment>
<gene>
    <name evidence="12" type="ORF">CEURO_LOCUS17222</name>
</gene>
<dbReference type="Proteomes" id="UP001152484">
    <property type="component" value="Unassembled WGS sequence"/>
</dbReference>
<dbReference type="InterPro" id="IPR038408">
    <property type="entry name" value="GNK2_sf"/>
</dbReference>
<feature type="domain" description="Gnk2-homologous" evidence="11">
    <location>
        <begin position="39"/>
        <end position="149"/>
    </location>
</feature>
<reference evidence="12" key="1">
    <citation type="submission" date="2022-07" db="EMBL/GenBank/DDBJ databases">
        <authorList>
            <person name="Macas J."/>
            <person name="Novak P."/>
            <person name="Neumann P."/>
        </authorList>
    </citation>
    <scope>NUCLEOTIDE SEQUENCE</scope>
</reference>
<dbReference type="GO" id="GO:0005886">
    <property type="term" value="C:plasma membrane"/>
    <property type="evidence" value="ECO:0007669"/>
    <property type="project" value="UniProtKB-SubCell"/>
</dbReference>
<keyword evidence="10" id="KW-0812">Transmembrane</keyword>
<dbReference type="PANTHER" id="PTHR32080:SF3">
    <property type="entry name" value="PLASMODESMATA-LOCATED PROTEIN 7"/>
    <property type="match status" value="1"/>
</dbReference>
<evidence type="ECO:0000256" key="3">
    <source>
        <dbReference type="ARBA" id="ARBA00022729"/>
    </source>
</evidence>
<comment type="caution">
    <text evidence="12">The sequence shown here is derived from an EMBL/GenBank/DDBJ whole genome shotgun (WGS) entry which is preliminary data.</text>
</comment>
<evidence type="ECO:0000259" key="11">
    <source>
        <dbReference type="PROSITE" id="PS51473"/>
    </source>
</evidence>
<dbReference type="EMBL" id="CAMAPE010000048">
    <property type="protein sequence ID" value="CAH9106158.1"/>
    <property type="molecule type" value="Genomic_DNA"/>
</dbReference>
<evidence type="ECO:0000313" key="13">
    <source>
        <dbReference type="Proteomes" id="UP001152484"/>
    </source>
</evidence>
<evidence type="ECO:0000256" key="7">
    <source>
        <dbReference type="ARBA" id="ARBA00024184"/>
    </source>
</evidence>
<keyword evidence="10" id="KW-1133">Transmembrane helix</keyword>
<feature type="transmembrane region" description="Helical" evidence="10">
    <location>
        <begin position="273"/>
        <end position="295"/>
    </location>
</feature>
<feature type="region of interest" description="Disordered" evidence="9">
    <location>
        <begin position="300"/>
        <end position="339"/>
    </location>
</feature>
<dbReference type="AlphaFoldDB" id="A0A9P1EH47"/>
<dbReference type="OrthoDB" id="1097929at2759"/>
<keyword evidence="10" id="KW-0472">Membrane</keyword>
<evidence type="ECO:0000256" key="8">
    <source>
        <dbReference type="ARBA" id="ARBA00038393"/>
    </source>
</evidence>
<protein>
    <recommendedName>
        <fullName evidence="11">Gnk2-homologous domain-containing protein</fullName>
    </recommendedName>
</protein>
<comment type="subcellular location">
    <subcellularLocation>
        <location evidence="7">Cell junction</location>
        <location evidence="7">Plasmodesma</location>
    </subcellularLocation>
    <subcellularLocation>
        <location evidence="1">Cell membrane</location>
        <topology evidence="1">Single-pass type I membrane protein</topology>
    </subcellularLocation>
</comment>
<keyword evidence="6" id="KW-1015">Disulfide bond</keyword>
<keyword evidence="2" id="KW-0945">Host-virus interaction</keyword>
<dbReference type="PROSITE" id="PS51473">
    <property type="entry name" value="GNK2"/>
    <property type="match status" value="2"/>
</dbReference>
<evidence type="ECO:0000256" key="2">
    <source>
        <dbReference type="ARBA" id="ARBA00022581"/>
    </source>
</evidence>
<sequence length="339" mass="35879">MARLLSSYYFLAFLIISIILIFSPSSLLSQSDSSANDLLSRVYSTCNPAKYTAGSPFESNLNSLFASLVNSAAISSYNNFTAAGPVNGGAPGAGATAYGLYQCRGDLSLPDCATCVSGVVKQFAGICPQMTGGVLQVVGCLAMYDAVNFIGVQNKTVALRECGRPDAAVANTVDAVLKGLSGPAGVSKLNADYEAIGMSQCVGDLSVEMCEDCLGEAIQQLRTTCSAAVSGEMFLGKCYARYMIGQSRKGWMAQFTSLFTNWSTESHSDHVKALIIVGCILAFVLLLLLILLCLCRRKTRNDKPQSPKGPKIDPNGGGLYYPQRVPPTAGNPPVRVDQV</sequence>
<keyword evidence="3" id="KW-0732">Signal</keyword>
<evidence type="ECO:0000256" key="9">
    <source>
        <dbReference type="SAM" id="MobiDB-lite"/>
    </source>
</evidence>
<evidence type="ECO:0000256" key="1">
    <source>
        <dbReference type="ARBA" id="ARBA00004251"/>
    </source>
</evidence>
<dbReference type="InterPro" id="IPR051378">
    <property type="entry name" value="Cell2Cell_Antifungal"/>
</dbReference>
<keyword evidence="13" id="KW-1185">Reference proteome</keyword>
<dbReference type="InterPro" id="IPR002902">
    <property type="entry name" value="GNK2"/>
</dbReference>
<dbReference type="PANTHER" id="PTHR32080">
    <property type="entry name" value="ANTIFUNGAL PROTEIN GINKBILOBIN-2-LIKE"/>
    <property type="match status" value="1"/>
</dbReference>
<keyword evidence="5" id="KW-0965">Cell junction</keyword>
<evidence type="ECO:0000256" key="4">
    <source>
        <dbReference type="ARBA" id="ARBA00022737"/>
    </source>
</evidence>
<dbReference type="Gene3D" id="3.30.430.20">
    <property type="entry name" value="Gnk2 domain, C-X8-C-X2-C motif"/>
    <property type="match status" value="2"/>
</dbReference>
<dbReference type="GO" id="GO:0009506">
    <property type="term" value="C:plasmodesma"/>
    <property type="evidence" value="ECO:0007669"/>
    <property type="project" value="UniProtKB-SubCell"/>
</dbReference>
<dbReference type="CDD" id="cd23509">
    <property type="entry name" value="Gnk2-like"/>
    <property type="match status" value="2"/>
</dbReference>
<evidence type="ECO:0000256" key="6">
    <source>
        <dbReference type="ARBA" id="ARBA00023157"/>
    </source>
</evidence>
<evidence type="ECO:0000256" key="5">
    <source>
        <dbReference type="ARBA" id="ARBA00022949"/>
    </source>
</evidence>
<proteinExistence type="inferred from homology"/>
<keyword evidence="4" id="KW-0677">Repeat</keyword>